<evidence type="ECO:0008006" key="4">
    <source>
        <dbReference type="Google" id="ProtNLM"/>
    </source>
</evidence>
<dbReference type="RefSeq" id="WP_029252792.1">
    <property type="nucleotide sequence ID" value="NZ_LT629776.1"/>
</dbReference>
<proteinExistence type="predicted"/>
<protein>
    <recommendedName>
        <fullName evidence="4">Short C-terminal domain-containing protein</fullName>
    </recommendedName>
</protein>
<sequence>MSNVVGFGMVLVLVLGALAVVVAAIVLLVRSTRIGTEGAHRSVEERLAELDALVESGTISAREREKARERILDSL</sequence>
<keyword evidence="1" id="KW-0472">Membrane</keyword>
<evidence type="ECO:0000313" key="3">
    <source>
        <dbReference type="Proteomes" id="UP000185663"/>
    </source>
</evidence>
<evidence type="ECO:0000313" key="2">
    <source>
        <dbReference type="EMBL" id="SDS11054.1"/>
    </source>
</evidence>
<dbReference type="AlphaFoldDB" id="A0A1H1PIT2"/>
<reference evidence="3" key="1">
    <citation type="submission" date="2016-10" db="EMBL/GenBank/DDBJ databases">
        <authorList>
            <person name="Varghese N."/>
            <person name="Submissions S."/>
        </authorList>
    </citation>
    <scope>NUCLEOTIDE SEQUENCE [LARGE SCALE GENOMIC DNA]</scope>
    <source>
        <strain evidence="3">DSM 22126</strain>
    </source>
</reference>
<keyword evidence="3" id="KW-1185">Reference proteome</keyword>
<name>A0A1H1PIT2_9CELL</name>
<feature type="transmembrane region" description="Helical" evidence="1">
    <location>
        <begin position="6"/>
        <end position="29"/>
    </location>
</feature>
<accession>A0A1H1PIT2</accession>
<evidence type="ECO:0000256" key="1">
    <source>
        <dbReference type="SAM" id="Phobius"/>
    </source>
</evidence>
<organism evidence="2 3">
    <name type="scientific">Paraoerskovia marina</name>
    <dbReference type="NCBI Taxonomy" id="545619"/>
    <lineage>
        <taxon>Bacteria</taxon>
        <taxon>Bacillati</taxon>
        <taxon>Actinomycetota</taxon>
        <taxon>Actinomycetes</taxon>
        <taxon>Micrococcales</taxon>
        <taxon>Cellulomonadaceae</taxon>
        <taxon>Paraoerskovia</taxon>
    </lineage>
</organism>
<dbReference type="EMBL" id="LT629776">
    <property type="protein sequence ID" value="SDS11054.1"/>
    <property type="molecule type" value="Genomic_DNA"/>
</dbReference>
<gene>
    <name evidence="2" type="ORF">SAMN04489860_0816</name>
</gene>
<keyword evidence="1" id="KW-0812">Transmembrane</keyword>
<dbReference type="Proteomes" id="UP000185663">
    <property type="component" value="Chromosome I"/>
</dbReference>
<dbReference type="STRING" id="545619.SAMN04489860_0816"/>
<keyword evidence="1" id="KW-1133">Transmembrane helix</keyword>